<protein>
    <submittedName>
        <fullName evidence="1">Uncharacterized protein</fullName>
    </submittedName>
</protein>
<organism evidence="1 2">
    <name type="scientific">Methanobrevibacter arboriphilus</name>
    <dbReference type="NCBI Taxonomy" id="39441"/>
    <lineage>
        <taxon>Archaea</taxon>
        <taxon>Methanobacteriati</taxon>
        <taxon>Methanobacteriota</taxon>
        <taxon>Methanomada group</taxon>
        <taxon>Methanobacteria</taxon>
        <taxon>Methanobacteriales</taxon>
        <taxon>Methanobacteriaceae</taxon>
        <taxon>Methanobrevibacter</taxon>
    </lineage>
</organism>
<dbReference type="Proteomes" id="UP000658733">
    <property type="component" value="Unassembled WGS sequence"/>
</dbReference>
<name>A0A843ABP8_METAZ</name>
<dbReference type="RefSeq" id="WP_278522854.1">
    <property type="nucleotide sequence ID" value="NZ_JADIIN010000043.1"/>
</dbReference>
<proteinExistence type="predicted"/>
<accession>A0A843ABP8</accession>
<sequence>MQHIIIRLKTCKWCGNEYIVKHNRQEYCTENGNYCKTEARREQKRNCWYNHNYKNTKTLGNTNLPLHIHKNTTKEHNAILTEMKRHGLKT</sequence>
<dbReference type="AlphaFoldDB" id="A0A843ABP8"/>
<evidence type="ECO:0000313" key="2">
    <source>
        <dbReference type="Proteomes" id="UP000658733"/>
    </source>
</evidence>
<dbReference type="EMBL" id="JADIIN010000043">
    <property type="protein sequence ID" value="MBF4468807.1"/>
    <property type="molecule type" value="Genomic_DNA"/>
</dbReference>
<evidence type="ECO:0000313" key="1">
    <source>
        <dbReference type="EMBL" id="MBF4468807.1"/>
    </source>
</evidence>
<reference evidence="1" key="1">
    <citation type="submission" date="2020-10" db="EMBL/GenBank/DDBJ databases">
        <title>Dehalococcoides mccartyi of a TCE/Cr reducing biochatode.</title>
        <authorList>
            <person name="Matturro B."/>
        </authorList>
    </citation>
    <scope>NUCLEOTIDE SEQUENCE</scope>
    <source>
        <strain evidence="1">Bin4</strain>
    </source>
</reference>
<gene>
    <name evidence="1" type="ORF">ISP01_05315</name>
</gene>
<comment type="caution">
    <text evidence="1">The sequence shown here is derived from an EMBL/GenBank/DDBJ whole genome shotgun (WGS) entry which is preliminary data.</text>
</comment>